<feature type="domain" description="Phosphoribosyltransferase" evidence="2">
    <location>
        <begin position="155"/>
        <end position="220"/>
    </location>
</feature>
<dbReference type="SUPFAM" id="SSF53271">
    <property type="entry name" value="PRTase-like"/>
    <property type="match status" value="1"/>
</dbReference>
<reference evidence="3 4" key="1">
    <citation type="submission" date="2018-06" db="EMBL/GenBank/DDBJ databases">
        <authorList>
            <consortium name="Pathogen Informatics"/>
            <person name="Doyle S."/>
        </authorList>
    </citation>
    <scope>NUCLEOTIDE SEQUENCE [LARGE SCALE GENOMIC DNA]</scope>
    <source>
        <strain evidence="4">NCTC 11391</strain>
    </source>
</reference>
<dbReference type="InterPro" id="IPR051910">
    <property type="entry name" value="ComF/GntX_DNA_util-trans"/>
</dbReference>
<evidence type="ECO:0000313" key="3">
    <source>
        <dbReference type="EMBL" id="SUN35039.1"/>
    </source>
</evidence>
<dbReference type="EMBL" id="UHFA01000002">
    <property type="protein sequence ID" value="SUN35039.1"/>
    <property type="molecule type" value="Genomic_DNA"/>
</dbReference>
<protein>
    <submittedName>
        <fullName evidence="3">Late competence protein</fullName>
    </submittedName>
</protein>
<dbReference type="Gene3D" id="3.40.50.2020">
    <property type="match status" value="1"/>
</dbReference>
<organism evidence="3 4">
    <name type="scientific">Streptococcus downei MFe28</name>
    <dbReference type="NCBI Taxonomy" id="764290"/>
    <lineage>
        <taxon>Bacteria</taxon>
        <taxon>Bacillati</taxon>
        <taxon>Bacillota</taxon>
        <taxon>Bacilli</taxon>
        <taxon>Lactobacillales</taxon>
        <taxon>Streptococcaceae</taxon>
        <taxon>Streptococcus</taxon>
    </lineage>
</organism>
<evidence type="ECO:0000259" key="2">
    <source>
        <dbReference type="Pfam" id="PF00156"/>
    </source>
</evidence>
<dbReference type="RefSeq" id="WP_167410111.1">
    <property type="nucleotide sequence ID" value="NZ_UHFA01000002.1"/>
</dbReference>
<evidence type="ECO:0000313" key="4">
    <source>
        <dbReference type="Proteomes" id="UP000254082"/>
    </source>
</evidence>
<keyword evidence="4" id="KW-1185">Reference proteome</keyword>
<gene>
    <name evidence="3" type="ORF">NCTC11391_00010</name>
</gene>
<dbReference type="PANTHER" id="PTHR47505:SF1">
    <property type="entry name" value="DNA UTILIZATION PROTEIN YHGH"/>
    <property type="match status" value="1"/>
</dbReference>
<sequence>MNCLLCDTPILPKETFSSILLMQSKKVYICEECQTRFERIKNPHCPTCCKSGIKKTCQDCLYWQDKGQEVCHRALFTYNDMMKDYFSRYKFQGDYLLRKVFSDAVKSALKNYPGYTIVPIPLSADSLQKRKFNQVTGFLEDASIAYCPLLKIKEKNKVSQSSKTREERLATQQFFTFNEEEKIPDKVLLVDDIYTTGATLMLARQILCEKGVKIIKTFSLAR</sequence>
<evidence type="ECO:0000256" key="1">
    <source>
        <dbReference type="ARBA" id="ARBA00008007"/>
    </source>
</evidence>
<accession>A0A380JB52</accession>
<dbReference type="Pfam" id="PF00156">
    <property type="entry name" value="Pribosyltran"/>
    <property type="match status" value="1"/>
</dbReference>
<comment type="similarity">
    <text evidence="1">Belongs to the ComF/GntX family.</text>
</comment>
<dbReference type="AlphaFoldDB" id="A0A380JB52"/>
<proteinExistence type="inferred from homology"/>
<dbReference type="PANTHER" id="PTHR47505">
    <property type="entry name" value="DNA UTILIZATION PROTEIN YHGH"/>
    <property type="match status" value="1"/>
</dbReference>
<dbReference type="Proteomes" id="UP000254082">
    <property type="component" value="Unassembled WGS sequence"/>
</dbReference>
<dbReference type="InterPro" id="IPR000836">
    <property type="entry name" value="PRTase_dom"/>
</dbReference>
<dbReference type="CDD" id="cd06223">
    <property type="entry name" value="PRTases_typeI"/>
    <property type="match status" value="1"/>
</dbReference>
<dbReference type="InterPro" id="IPR029057">
    <property type="entry name" value="PRTase-like"/>
</dbReference>
<name>A0A380JB52_STRDO</name>